<dbReference type="GO" id="GO:0000209">
    <property type="term" value="P:protein polyubiquitination"/>
    <property type="evidence" value="ECO:0007669"/>
    <property type="project" value="TreeGrafter"/>
</dbReference>
<evidence type="ECO:0000313" key="3">
    <source>
        <dbReference type="WBParaSite" id="PEQ_0001380901-mRNA-1"/>
    </source>
</evidence>
<dbReference type="Proteomes" id="UP000887564">
    <property type="component" value="Unplaced"/>
</dbReference>
<dbReference type="GO" id="GO:0005524">
    <property type="term" value="F:ATP binding"/>
    <property type="evidence" value="ECO:0007669"/>
    <property type="project" value="InterPro"/>
</dbReference>
<sequence length="278" mass="31988">MGLGKTVELLGLIVSHRRGEAPTKDPDPIVKRSVIAIVLEEIISTVVAGLEANLPRCTMTRKRSWDLYYNEIEDESVKKLFRAKYIRIHVHRASKPKPKTLCPKSKPDVTTHSIFRKRLQENKKAIKATLVIAPSTICHQWYEEVKRHVRDDVVVDIYNGVAAEGYKHPEYLATRDIVICSYDYKDMKDVISASLRRRKYLIPPTPLLSVEWWRVCVDEAQVIESRTSVVSEMCWRLQAVNRWCITGTPITDSVDSEYFLSWAVQVLFCFHVSFDGLP</sequence>
<proteinExistence type="predicted"/>
<organism evidence="2 3">
    <name type="scientific">Parascaris equorum</name>
    <name type="common">Equine roundworm</name>
    <dbReference type="NCBI Taxonomy" id="6256"/>
    <lineage>
        <taxon>Eukaryota</taxon>
        <taxon>Metazoa</taxon>
        <taxon>Ecdysozoa</taxon>
        <taxon>Nematoda</taxon>
        <taxon>Chromadorea</taxon>
        <taxon>Rhabditida</taxon>
        <taxon>Spirurina</taxon>
        <taxon>Ascaridomorpha</taxon>
        <taxon>Ascaridoidea</taxon>
        <taxon>Ascarididae</taxon>
        <taxon>Parascaris</taxon>
    </lineage>
</organism>
<keyword evidence="2" id="KW-1185">Reference proteome</keyword>
<evidence type="ECO:0000259" key="1">
    <source>
        <dbReference type="Pfam" id="PF00176"/>
    </source>
</evidence>
<dbReference type="SUPFAM" id="SSF52540">
    <property type="entry name" value="P-loop containing nucleoside triphosphate hydrolases"/>
    <property type="match status" value="1"/>
</dbReference>
<dbReference type="GO" id="GO:0061630">
    <property type="term" value="F:ubiquitin protein ligase activity"/>
    <property type="evidence" value="ECO:0007669"/>
    <property type="project" value="TreeGrafter"/>
</dbReference>
<protein>
    <submittedName>
        <fullName evidence="3">SNF2 N-terminal domain-containing protein</fullName>
    </submittedName>
</protein>
<dbReference type="Pfam" id="PF00176">
    <property type="entry name" value="SNF2-rel_dom"/>
    <property type="match status" value="1"/>
</dbReference>
<dbReference type="GO" id="GO:0006974">
    <property type="term" value="P:DNA damage response"/>
    <property type="evidence" value="ECO:0007669"/>
    <property type="project" value="TreeGrafter"/>
</dbReference>
<dbReference type="AlphaFoldDB" id="A0A914S9B4"/>
<dbReference type="WBParaSite" id="PEQ_0001380901-mRNA-1">
    <property type="protein sequence ID" value="PEQ_0001380901-mRNA-1"/>
    <property type="gene ID" value="PEQ_0001380901"/>
</dbReference>
<dbReference type="PANTHER" id="PTHR45865:SF1">
    <property type="entry name" value="E3 UBIQUITIN-PROTEIN LIGASE SHPRH"/>
    <property type="match status" value="1"/>
</dbReference>
<dbReference type="GO" id="GO:0005634">
    <property type="term" value="C:nucleus"/>
    <property type="evidence" value="ECO:0007669"/>
    <property type="project" value="TreeGrafter"/>
</dbReference>
<dbReference type="InterPro" id="IPR027417">
    <property type="entry name" value="P-loop_NTPase"/>
</dbReference>
<dbReference type="InterPro" id="IPR052583">
    <property type="entry name" value="ATP-helicase/E3_Ub-Ligase"/>
</dbReference>
<reference evidence="3" key="1">
    <citation type="submission" date="2022-11" db="UniProtKB">
        <authorList>
            <consortium name="WormBaseParasite"/>
        </authorList>
    </citation>
    <scope>IDENTIFICATION</scope>
</reference>
<dbReference type="PANTHER" id="PTHR45865">
    <property type="entry name" value="E3 UBIQUITIN-PROTEIN LIGASE SHPRH FAMILY MEMBER"/>
    <property type="match status" value="1"/>
</dbReference>
<accession>A0A914S9B4</accession>
<feature type="domain" description="SNF2 N-terminal" evidence="1">
    <location>
        <begin position="1"/>
        <end position="255"/>
    </location>
</feature>
<dbReference type="InterPro" id="IPR000330">
    <property type="entry name" value="SNF2_N"/>
</dbReference>
<dbReference type="Gene3D" id="3.40.50.10810">
    <property type="entry name" value="Tandem AAA-ATPase domain"/>
    <property type="match status" value="1"/>
</dbReference>
<evidence type="ECO:0000313" key="2">
    <source>
        <dbReference type="Proteomes" id="UP000887564"/>
    </source>
</evidence>
<dbReference type="InterPro" id="IPR038718">
    <property type="entry name" value="SNF2-like_sf"/>
</dbReference>
<name>A0A914S9B4_PAREQ</name>